<keyword evidence="3" id="KW-0479">Metal-binding</keyword>
<dbReference type="Gene3D" id="3.90.550.10">
    <property type="entry name" value="Spore Coat Polysaccharide Biosynthesis Protein SpsA, Chain A"/>
    <property type="match status" value="1"/>
</dbReference>
<keyword evidence="4" id="KW-0547">Nucleotide-binding</keyword>
<keyword evidence="2" id="KW-0808">Transferase</keyword>
<keyword evidence="10" id="KW-1185">Reference proteome</keyword>
<feature type="domain" description="MobA-like NTP transferase" evidence="8">
    <location>
        <begin position="27"/>
        <end position="177"/>
    </location>
</feature>
<evidence type="ECO:0000256" key="3">
    <source>
        <dbReference type="ARBA" id="ARBA00022723"/>
    </source>
</evidence>
<dbReference type="Pfam" id="PF12804">
    <property type="entry name" value="NTP_transf_3"/>
    <property type="match status" value="1"/>
</dbReference>
<reference evidence="9 10" key="1">
    <citation type="journal article" date="2023" name="Int. J. Syst. Evol. Microbiol.">
        <title>Arthrobacter vasquezii sp. nov., isolated from a soil sample from Union Glacier, Antarctica.</title>
        <authorList>
            <person name="Valenzuela-Ibaceta F."/>
            <person name="Carrasco V."/>
            <person name="Lagos-Moraga S."/>
            <person name="Dietz-Vargas C."/>
            <person name="Navarro C.A."/>
            <person name="Perez-Donoso J.M."/>
        </authorList>
    </citation>
    <scope>NUCLEOTIDE SEQUENCE [LARGE SCALE GENOMIC DNA]</scope>
    <source>
        <strain evidence="9 10">EH-1B-1</strain>
    </source>
</reference>
<evidence type="ECO:0000256" key="2">
    <source>
        <dbReference type="ARBA" id="ARBA00022679"/>
    </source>
</evidence>
<dbReference type="CDD" id="cd02503">
    <property type="entry name" value="MobA"/>
    <property type="match status" value="1"/>
</dbReference>
<comment type="caution">
    <text evidence="9">The sequence shown here is derived from an EMBL/GenBank/DDBJ whole genome shotgun (WGS) entry which is preliminary data.</text>
</comment>
<sequence length="213" mass="22136">MSNTRDGRGAGSIAAGVGGASELMYDAVVLTGGRSSRLGGVPKSTLIVDGFSLLERTCSALNEARRLVVVGGPAPDLPPRAELVREDPPFGGPAAAVSAAVVHLMTDPAPWVLVLACDMPRISDALPALMRGAAETGASVLAHDGGRDQPLAALYRWADLATVEKQEVRNLSMRALLARVTWSPVEVPAGSTTDIDTWSDARQFGVEEPGAGR</sequence>
<evidence type="ECO:0000256" key="5">
    <source>
        <dbReference type="ARBA" id="ARBA00022842"/>
    </source>
</evidence>
<evidence type="ECO:0000313" key="10">
    <source>
        <dbReference type="Proteomes" id="UP001220456"/>
    </source>
</evidence>
<name>A0ABT6CY28_9MICC</name>
<keyword evidence="9" id="KW-0548">Nucleotidyltransferase</keyword>
<dbReference type="SUPFAM" id="SSF53448">
    <property type="entry name" value="Nucleotide-diphospho-sugar transferases"/>
    <property type="match status" value="1"/>
</dbReference>
<evidence type="ECO:0000259" key="8">
    <source>
        <dbReference type="Pfam" id="PF12804"/>
    </source>
</evidence>
<dbReference type="InterPro" id="IPR029044">
    <property type="entry name" value="Nucleotide-diphossugar_trans"/>
</dbReference>
<keyword evidence="5" id="KW-0460">Magnesium</keyword>
<protein>
    <submittedName>
        <fullName evidence="9">Molybdenum cofactor guanylyltransferase</fullName>
    </submittedName>
</protein>
<dbReference type="InterPro" id="IPR025877">
    <property type="entry name" value="MobA-like_NTP_Trfase"/>
</dbReference>
<dbReference type="PANTHER" id="PTHR19136:SF81">
    <property type="entry name" value="MOLYBDENUM COFACTOR GUANYLYLTRANSFERASE"/>
    <property type="match status" value="1"/>
</dbReference>
<accession>A0ABT6CY28</accession>
<keyword evidence="1" id="KW-0963">Cytoplasm</keyword>
<keyword evidence="7" id="KW-0501">Molybdenum cofactor biosynthesis</keyword>
<dbReference type="Proteomes" id="UP001220456">
    <property type="component" value="Unassembled WGS sequence"/>
</dbReference>
<keyword evidence="6" id="KW-0342">GTP-binding</keyword>
<evidence type="ECO:0000256" key="1">
    <source>
        <dbReference type="ARBA" id="ARBA00022490"/>
    </source>
</evidence>
<dbReference type="PANTHER" id="PTHR19136">
    <property type="entry name" value="MOLYBDENUM COFACTOR GUANYLYLTRANSFERASE"/>
    <property type="match status" value="1"/>
</dbReference>
<evidence type="ECO:0000313" key="9">
    <source>
        <dbReference type="EMBL" id="MDF9278505.1"/>
    </source>
</evidence>
<proteinExistence type="predicted"/>
<dbReference type="RefSeq" id="WP_277358939.1">
    <property type="nucleotide sequence ID" value="NZ_JAROKN010000033.1"/>
</dbReference>
<organism evidence="9 10">
    <name type="scientific">Arthrobacter vasquezii</name>
    <dbReference type="NCBI Taxonomy" id="2977629"/>
    <lineage>
        <taxon>Bacteria</taxon>
        <taxon>Bacillati</taxon>
        <taxon>Actinomycetota</taxon>
        <taxon>Actinomycetes</taxon>
        <taxon>Micrococcales</taxon>
        <taxon>Micrococcaceae</taxon>
        <taxon>Arthrobacter</taxon>
    </lineage>
</organism>
<dbReference type="GO" id="GO:0016779">
    <property type="term" value="F:nucleotidyltransferase activity"/>
    <property type="evidence" value="ECO:0007669"/>
    <property type="project" value="UniProtKB-KW"/>
</dbReference>
<evidence type="ECO:0000256" key="4">
    <source>
        <dbReference type="ARBA" id="ARBA00022741"/>
    </source>
</evidence>
<evidence type="ECO:0000256" key="7">
    <source>
        <dbReference type="ARBA" id="ARBA00023150"/>
    </source>
</evidence>
<dbReference type="EMBL" id="JAROKN010000033">
    <property type="protein sequence ID" value="MDF9278505.1"/>
    <property type="molecule type" value="Genomic_DNA"/>
</dbReference>
<gene>
    <name evidence="9" type="ORF">P4U43_11970</name>
</gene>
<dbReference type="InterPro" id="IPR013482">
    <property type="entry name" value="Molybde_CF_guanTrfase"/>
</dbReference>
<evidence type="ECO:0000256" key="6">
    <source>
        <dbReference type="ARBA" id="ARBA00023134"/>
    </source>
</evidence>